<sequence>MSDLKAFRVRGSRATEIPGGPVAVERELQSLVEANMETMLGIRFLATEHATGQHGGRVDSLGLDEAGTPVIVEYKRSRDRNVTNQALSYLYWLQGHRHEFENLVKGKLGTEAAESVDWSNPRLVCVAGEFSHHDKRAVQMIGHRIDLLTYRAFDDVLTLQMVASVPGRASAPRGSAPTHARSSGPTRSPGVKSVQQHLDGAPRSLRDLYAALDEILLGHDGVRKETQLHYIAYRRIKNLATVRLQPRYQELVVNLRLDPDMVELEEGFTRDLRGKGCVGVRDGVEVRLSTRADLDRAAGLLQRSVEVA</sequence>
<reference evidence="3 4" key="1">
    <citation type="journal article" date="2019" name="Int. J. Syst. Evol. Microbiol.">
        <title>The Global Catalogue of Microorganisms (GCM) 10K type strain sequencing project: providing services to taxonomists for standard genome sequencing and annotation.</title>
        <authorList>
            <consortium name="The Broad Institute Genomics Platform"/>
            <consortium name="The Broad Institute Genome Sequencing Center for Infectious Disease"/>
            <person name="Wu L."/>
            <person name="Ma J."/>
        </authorList>
    </citation>
    <scope>NUCLEOTIDE SEQUENCE [LARGE SCALE GENOMIC DNA]</scope>
    <source>
        <strain evidence="3 4">JCM 13244</strain>
    </source>
</reference>
<protein>
    <submittedName>
        <fullName evidence="3">DUF5655 domain-containing protein</fullName>
    </submittedName>
</protein>
<proteinExistence type="predicted"/>
<evidence type="ECO:0000313" key="3">
    <source>
        <dbReference type="EMBL" id="GAA1708549.1"/>
    </source>
</evidence>
<dbReference type="InterPro" id="IPR043714">
    <property type="entry name" value="DUF5655"/>
</dbReference>
<dbReference type="Proteomes" id="UP001499947">
    <property type="component" value="Unassembled WGS sequence"/>
</dbReference>
<accession>A0ABN2INE6</accession>
<evidence type="ECO:0000256" key="1">
    <source>
        <dbReference type="SAM" id="MobiDB-lite"/>
    </source>
</evidence>
<feature type="region of interest" description="Disordered" evidence="1">
    <location>
        <begin position="167"/>
        <end position="197"/>
    </location>
</feature>
<dbReference type="Gene3D" id="3.40.1350.10">
    <property type="match status" value="1"/>
</dbReference>
<organism evidence="3 4">
    <name type="scientific">Streptomyces yatensis</name>
    <dbReference type="NCBI Taxonomy" id="155177"/>
    <lineage>
        <taxon>Bacteria</taxon>
        <taxon>Bacillati</taxon>
        <taxon>Actinomycetota</taxon>
        <taxon>Actinomycetes</taxon>
        <taxon>Kitasatosporales</taxon>
        <taxon>Streptomycetaceae</taxon>
        <taxon>Streptomyces</taxon>
        <taxon>Streptomyces violaceusniger group</taxon>
    </lineage>
</organism>
<evidence type="ECO:0000259" key="2">
    <source>
        <dbReference type="Pfam" id="PF18899"/>
    </source>
</evidence>
<keyword evidence="4" id="KW-1185">Reference proteome</keyword>
<dbReference type="EMBL" id="BAAALR010000063">
    <property type="protein sequence ID" value="GAA1708549.1"/>
    <property type="molecule type" value="Genomic_DNA"/>
</dbReference>
<gene>
    <name evidence="3" type="ORF">GCM10009680_56820</name>
</gene>
<comment type="caution">
    <text evidence="3">The sequence shown here is derived from an EMBL/GenBank/DDBJ whole genome shotgun (WGS) entry which is preliminary data.</text>
</comment>
<feature type="domain" description="DUF5655" evidence="2">
    <location>
        <begin position="195"/>
        <end position="276"/>
    </location>
</feature>
<evidence type="ECO:0000313" key="4">
    <source>
        <dbReference type="Proteomes" id="UP001499947"/>
    </source>
</evidence>
<dbReference type="Pfam" id="PF18899">
    <property type="entry name" value="DUF5655"/>
    <property type="match status" value="1"/>
</dbReference>
<name>A0ABN2INE6_9ACTN</name>
<dbReference type="InterPro" id="IPR011856">
    <property type="entry name" value="tRNA_endonuc-like_dom_sf"/>
</dbReference>
<dbReference type="RefSeq" id="WP_211122333.1">
    <property type="nucleotide sequence ID" value="NZ_BAAALR010000063.1"/>
</dbReference>